<dbReference type="InterPro" id="IPR050173">
    <property type="entry name" value="ABC_transporter_C-like"/>
</dbReference>
<feature type="transmembrane region" description="Helical" evidence="10">
    <location>
        <begin position="202"/>
        <end position="222"/>
    </location>
</feature>
<proteinExistence type="predicted"/>
<dbReference type="GO" id="GO:0140359">
    <property type="term" value="F:ABC-type transporter activity"/>
    <property type="evidence" value="ECO:0007669"/>
    <property type="project" value="InterPro"/>
</dbReference>
<dbReference type="OrthoDB" id="6500128at2759"/>
<comment type="caution">
    <text evidence="13">The sequence shown here is derived from an EMBL/GenBank/DDBJ whole genome shotgun (WGS) entry which is preliminary data.</text>
</comment>
<dbReference type="PROSITE" id="PS50929">
    <property type="entry name" value="ABC_TM1F"/>
    <property type="match status" value="2"/>
</dbReference>
<evidence type="ECO:0000256" key="7">
    <source>
        <dbReference type="ARBA" id="ARBA00022989"/>
    </source>
</evidence>
<dbReference type="CDD" id="cd18580">
    <property type="entry name" value="ABC_6TM_ABCC_D2"/>
    <property type="match status" value="1"/>
</dbReference>
<keyword evidence="5" id="KW-0547">Nucleotide-binding</keyword>
<dbReference type="CDD" id="cd03250">
    <property type="entry name" value="ABCC_MRP_domain1"/>
    <property type="match status" value="1"/>
</dbReference>
<dbReference type="InterPro" id="IPR003439">
    <property type="entry name" value="ABC_transporter-like_ATP-bd"/>
</dbReference>
<keyword evidence="8 10" id="KW-0472">Membrane</keyword>
<feature type="non-terminal residue" evidence="13">
    <location>
        <position position="980"/>
    </location>
</feature>
<sequence>MNYNTFDATSAAAAAPHPLATAGIASRLVYGWVLPLLSLGHSRQLDPSDLWPLEEPNSCAGVVPSFLLAYTEHKTLLRTFVALYGWRFALVGAIQLLLVPCTLYGPYVLHLVLEQLSTPNAAWDALLTPLATLFGVQVLAAFLAAHTDYIDKVLVVRLTAGIQHLLYAKTLALDAAGRRVKSSGELSNHFTSDVNAILRVTFYINYLWIMPVQIGVTLFMLYRIISWATFFGLAILLLGAPITNALVKARYRAMDRFMEQKDQRMRLVNEVFGAIQIIKLNAWEEAYEAKLCRLRVAELTSLRRLFVLASATISMAYVIPATVTVASLATYTLLQRESVSVATVFGALALFTSLSTPLNNFPHTLTSALTGLVSVRRLDAFLALPERTTDIVDTPASLPPADREALAAANVAIAVEDGRFGWDATKPFFTDLNLRVRTGELVVVHGAVGEGKSSLCAVLLGELEKQRGSVFVGGRVSYFSQQPWIQNLTIRENILFGKPYDRTKYAAVLEACALTKDLAAFPAGDRTEIGQKGVNVSGGQKARIALARACYNDGDIFLLDSPLSAVDAIVSNEIFTKCFLGLLSRKTVFLVTHNPEIIASKHVDRTIEIKDGRCLDTVNAAKEPFASPIAPLPTTNDKDPEPLDAPLPSASEPQSPSAKHLLVHEEARSEGRVSSHVFTKYFRSAGGPWVVAGVVLVQASWQGLVVSRDVWLSEWASSPDLASTAAYGIGVYAGLCALCALFVIARVQSVALAGHRASAVLVADMTSALLRAPLAFFDSTPIGRILNRFGADATKLDLDVTFTFTFMLGTLSGLLLTVITAAFATGRYSLLMVPAVYAYYRVGLFYVQPARDVERLSKVAASPLLNLIGESIDGAAVIRAFGPSQERRFQRLHHATVDRSNAAVLVRQVLQQWLLLQTQLLSAVLILVITTALVSLRSALTPGWIGVVFNYALSIPSSLQYLIQDASDLEIAMIAPERLL</sequence>
<feature type="region of interest" description="Disordered" evidence="9">
    <location>
        <begin position="626"/>
        <end position="659"/>
    </location>
</feature>
<evidence type="ECO:0000256" key="3">
    <source>
        <dbReference type="ARBA" id="ARBA00022692"/>
    </source>
</evidence>
<feature type="transmembrane region" description="Helical" evidence="10">
    <location>
        <begin position="305"/>
        <end position="333"/>
    </location>
</feature>
<feature type="transmembrane region" description="Helical" evidence="10">
    <location>
        <begin position="228"/>
        <end position="247"/>
    </location>
</feature>
<dbReference type="AlphaFoldDB" id="A0A1V9YJX3"/>
<feature type="transmembrane region" description="Helical" evidence="10">
    <location>
        <begin position="721"/>
        <end position="745"/>
    </location>
</feature>
<dbReference type="Pfam" id="PF00005">
    <property type="entry name" value="ABC_tran"/>
    <property type="match status" value="1"/>
</dbReference>
<comment type="subcellular location">
    <subcellularLocation>
        <location evidence="1">Vacuole membrane</location>
        <topology evidence="1">Multi-pass membrane protein</topology>
    </subcellularLocation>
</comment>
<evidence type="ECO:0000256" key="1">
    <source>
        <dbReference type="ARBA" id="ARBA00004128"/>
    </source>
</evidence>
<feature type="transmembrane region" description="Helical" evidence="10">
    <location>
        <begin position="125"/>
        <end position="145"/>
    </location>
</feature>
<organism evidence="13 14">
    <name type="scientific">Achlya hypogyna</name>
    <name type="common">Oomycete</name>
    <name type="synonym">Protoachlya hypogyna</name>
    <dbReference type="NCBI Taxonomy" id="1202772"/>
    <lineage>
        <taxon>Eukaryota</taxon>
        <taxon>Sar</taxon>
        <taxon>Stramenopiles</taxon>
        <taxon>Oomycota</taxon>
        <taxon>Saprolegniomycetes</taxon>
        <taxon>Saprolegniales</taxon>
        <taxon>Achlyaceae</taxon>
        <taxon>Achlya</taxon>
    </lineage>
</organism>
<dbReference type="PANTHER" id="PTHR24223">
    <property type="entry name" value="ATP-BINDING CASSETTE SUB-FAMILY C"/>
    <property type="match status" value="1"/>
</dbReference>
<dbReference type="InterPro" id="IPR036640">
    <property type="entry name" value="ABC1_TM_sf"/>
</dbReference>
<keyword evidence="2" id="KW-0813">Transport</keyword>
<evidence type="ECO:0000256" key="4">
    <source>
        <dbReference type="ARBA" id="ARBA00022737"/>
    </source>
</evidence>
<dbReference type="GO" id="GO:0005774">
    <property type="term" value="C:vacuolar membrane"/>
    <property type="evidence" value="ECO:0007669"/>
    <property type="project" value="UniProtKB-SubCell"/>
</dbReference>
<dbReference type="FunFam" id="1.20.1560.10:FF:000013">
    <property type="entry name" value="ABC transporter C family member 2"/>
    <property type="match status" value="1"/>
</dbReference>
<feature type="domain" description="ABC transporter" evidence="11">
    <location>
        <begin position="413"/>
        <end position="636"/>
    </location>
</feature>
<dbReference type="EMBL" id="JNBR01001540">
    <property type="protein sequence ID" value="OQR86043.1"/>
    <property type="molecule type" value="Genomic_DNA"/>
</dbReference>
<dbReference type="InterPro" id="IPR027417">
    <property type="entry name" value="P-loop_NTPase"/>
</dbReference>
<dbReference type="SUPFAM" id="SSF90123">
    <property type="entry name" value="ABC transporter transmembrane region"/>
    <property type="match status" value="2"/>
</dbReference>
<feature type="transmembrane region" description="Helical" evidence="10">
    <location>
        <begin position="84"/>
        <end position="105"/>
    </location>
</feature>
<evidence type="ECO:0000256" key="8">
    <source>
        <dbReference type="ARBA" id="ARBA00023136"/>
    </source>
</evidence>
<protein>
    <submittedName>
        <fullName evidence="13">ATP-binding Cassette (ABC) Superfamily</fullName>
    </submittedName>
</protein>
<name>A0A1V9YJX3_ACHHY</name>
<feature type="transmembrane region" description="Helical" evidence="10">
    <location>
        <begin position="339"/>
        <end position="358"/>
    </location>
</feature>
<dbReference type="SUPFAM" id="SSF52540">
    <property type="entry name" value="P-loop containing nucleoside triphosphate hydrolases"/>
    <property type="match status" value="1"/>
</dbReference>
<feature type="domain" description="ABC transmembrane type-1" evidence="12">
    <location>
        <begin position="89"/>
        <end position="370"/>
    </location>
</feature>
<dbReference type="Gene3D" id="1.20.1560.10">
    <property type="entry name" value="ABC transporter type 1, transmembrane domain"/>
    <property type="match status" value="2"/>
</dbReference>
<evidence type="ECO:0000259" key="12">
    <source>
        <dbReference type="PROSITE" id="PS50929"/>
    </source>
</evidence>
<dbReference type="Proteomes" id="UP000243579">
    <property type="component" value="Unassembled WGS sequence"/>
</dbReference>
<evidence type="ECO:0000313" key="13">
    <source>
        <dbReference type="EMBL" id="OQR86043.1"/>
    </source>
</evidence>
<dbReference type="GO" id="GO:0005524">
    <property type="term" value="F:ATP binding"/>
    <property type="evidence" value="ECO:0007669"/>
    <property type="project" value="UniProtKB-KW"/>
</dbReference>
<gene>
    <name evidence="13" type="ORF">ACHHYP_11067</name>
</gene>
<feature type="transmembrane region" description="Helical" evidence="10">
    <location>
        <begin position="802"/>
        <end position="824"/>
    </location>
</feature>
<evidence type="ECO:0000256" key="9">
    <source>
        <dbReference type="SAM" id="MobiDB-lite"/>
    </source>
</evidence>
<dbReference type="FunFam" id="3.40.50.300:FF:000997">
    <property type="entry name" value="Multidrug resistance-associated protein 1"/>
    <property type="match status" value="1"/>
</dbReference>
<reference evidence="13 14" key="1">
    <citation type="journal article" date="2014" name="Genome Biol. Evol.">
        <title>The secreted proteins of Achlya hypogyna and Thraustotheca clavata identify the ancestral oomycete secretome and reveal gene acquisitions by horizontal gene transfer.</title>
        <authorList>
            <person name="Misner I."/>
            <person name="Blouin N."/>
            <person name="Leonard G."/>
            <person name="Richards T.A."/>
            <person name="Lane C.E."/>
        </authorList>
    </citation>
    <scope>NUCLEOTIDE SEQUENCE [LARGE SCALE GENOMIC DNA]</scope>
    <source>
        <strain evidence="13 14">ATCC 48635</strain>
    </source>
</reference>
<feature type="transmembrane region" description="Helical" evidence="10">
    <location>
        <begin position="681"/>
        <end position="701"/>
    </location>
</feature>
<keyword evidence="14" id="KW-1185">Reference proteome</keyword>
<evidence type="ECO:0000259" key="11">
    <source>
        <dbReference type="PROSITE" id="PS50893"/>
    </source>
</evidence>
<feature type="transmembrane region" description="Helical" evidence="10">
    <location>
        <begin position="913"/>
        <end position="936"/>
    </location>
</feature>
<keyword evidence="4" id="KW-0677">Repeat</keyword>
<evidence type="ECO:0000256" key="6">
    <source>
        <dbReference type="ARBA" id="ARBA00022840"/>
    </source>
</evidence>
<dbReference type="CDD" id="cd18579">
    <property type="entry name" value="ABC_6TM_ABCC_D1"/>
    <property type="match status" value="1"/>
</dbReference>
<dbReference type="GO" id="GO:0016887">
    <property type="term" value="F:ATP hydrolysis activity"/>
    <property type="evidence" value="ECO:0007669"/>
    <property type="project" value="InterPro"/>
</dbReference>
<evidence type="ECO:0000256" key="10">
    <source>
        <dbReference type="SAM" id="Phobius"/>
    </source>
</evidence>
<keyword evidence="3 10" id="KW-0812">Transmembrane</keyword>
<keyword evidence="7 10" id="KW-1133">Transmembrane helix</keyword>
<dbReference type="STRING" id="1202772.A0A1V9YJX3"/>
<dbReference type="InterPro" id="IPR011527">
    <property type="entry name" value="ABC1_TM_dom"/>
</dbReference>
<evidence type="ECO:0000313" key="14">
    <source>
        <dbReference type="Proteomes" id="UP000243579"/>
    </source>
</evidence>
<dbReference type="InterPro" id="IPR044726">
    <property type="entry name" value="ABCC_6TM_D2"/>
</dbReference>
<feature type="domain" description="ABC transmembrane type-1" evidence="12">
    <location>
        <begin position="729"/>
        <end position="970"/>
    </location>
</feature>
<evidence type="ECO:0000256" key="5">
    <source>
        <dbReference type="ARBA" id="ARBA00022741"/>
    </source>
</evidence>
<feature type="transmembrane region" description="Helical" evidence="10">
    <location>
        <begin position="942"/>
        <end position="963"/>
    </location>
</feature>
<accession>A0A1V9YJX3</accession>
<dbReference type="PROSITE" id="PS50893">
    <property type="entry name" value="ABC_TRANSPORTER_2"/>
    <property type="match status" value="1"/>
</dbReference>
<keyword evidence="6 13" id="KW-0067">ATP-binding</keyword>
<dbReference type="SMART" id="SM00382">
    <property type="entry name" value="AAA"/>
    <property type="match status" value="1"/>
</dbReference>
<dbReference type="InterPro" id="IPR044746">
    <property type="entry name" value="ABCC_6TM_D1"/>
</dbReference>
<dbReference type="Pfam" id="PF00664">
    <property type="entry name" value="ABC_membrane"/>
    <property type="match status" value="2"/>
</dbReference>
<dbReference type="Gene3D" id="3.40.50.300">
    <property type="entry name" value="P-loop containing nucleotide triphosphate hydrolases"/>
    <property type="match status" value="1"/>
</dbReference>
<evidence type="ECO:0000256" key="2">
    <source>
        <dbReference type="ARBA" id="ARBA00022448"/>
    </source>
</evidence>
<dbReference type="InterPro" id="IPR003593">
    <property type="entry name" value="AAA+_ATPase"/>
</dbReference>
<dbReference type="PANTHER" id="PTHR24223:SF443">
    <property type="entry name" value="MULTIDRUG-RESISTANCE LIKE PROTEIN 1, ISOFORM I"/>
    <property type="match status" value="1"/>
</dbReference>